<dbReference type="SUPFAM" id="SSF51730">
    <property type="entry name" value="FAD-linked oxidoreductase"/>
    <property type="match status" value="1"/>
</dbReference>
<proteinExistence type="predicted"/>
<reference evidence="4 5" key="1">
    <citation type="submission" date="2018-01" db="EMBL/GenBank/DDBJ databases">
        <title>Draft genome sequence of Jiangella sp. GTF31.</title>
        <authorList>
            <person name="Sahin N."/>
            <person name="Ay H."/>
            <person name="Saygin H."/>
        </authorList>
    </citation>
    <scope>NUCLEOTIDE SEQUENCE [LARGE SCALE GENOMIC DNA]</scope>
    <source>
        <strain evidence="4 5">GTF31</strain>
    </source>
</reference>
<dbReference type="Proteomes" id="UP000248764">
    <property type="component" value="Unassembled WGS sequence"/>
</dbReference>
<protein>
    <submittedName>
        <fullName evidence="4">Proline dehydrogenase</fullName>
    </submittedName>
</protein>
<dbReference type="GO" id="GO:0071949">
    <property type="term" value="F:FAD binding"/>
    <property type="evidence" value="ECO:0007669"/>
    <property type="project" value="TreeGrafter"/>
</dbReference>
<dbReference type="InterPro" id="IPR029041">
    <property type="entry name" value="FAD-linked_oxidoreductase-like"/>
</dbReference>
<evidence type="ECO:0000259" key="3">
    <source>
        <dbReference type="Pfam" id="PF01619"/>
    </source>
</evidence>
<accession>A0A2W2C072</accession>
<feature type="region of interest" description="Disordered" evidence="2">
    <location>
        <begin position="1"/>
        <end position="36"/>
    </location>
</feature>
<dbReference type="InterPro" id="IPR002872">
    <property type="entry name" value="Proline_DH_dom"/>
</dbReference>
<dbReference type="AlphaFoldDB" id="A0A2W2C072"/>
<evidence type="ECO:0000313" key="5">
    <source>
        <dbReference type="Proteomes" id="UP000248764"/>
    </source>
</evidence>
<dbReference type="EMBL" id="POTW01000060">
    <property type="protein sequence ID" value="PZF81347.1"/>
    <property type="molecule type" value="Genomic_DNA"/>
</dbReference>
<dbReference type="InterPro" id="IPR015659">
    <property type="entry name" value="Proline_oxidase"/>
</dbReference>
<dbReference type="PANTHER" id="PTHR13914:SF0">
    <property type="entry name" value="PROLINE DEHYDROGENASE 1, MITOCHONDRIAL"/>
    <property type="match status" value="1"/>
</dbReference>
<dbReference type="Pfam" id="PF01619">
    <property type="entry name" value="Pro_dh"/>
    <property type="match status" value="1"/>
</dbReference>
<feature type="compositionally biased region" description="Basic residues" evidence="2">
    <location>
        <begin position="26"/>
        <end position="36"/>
    </location>
</feature>
<sequence length="346" mass="36908">MRAPAAGRRPRPSEGPRVPAIATGSARHRRRHRGRRAVRRVRVGARGPPPQALIVIASLTRRALYALATSSEVESVVRAIPPARDLAYSAARRYVAGVTLDDAIETVRRLTGAGLGVSLDLFGEGAADEEAVTRTVRGYRAAAAALADVDGDVNLEIVPSHLGLDLGLDVCRRHVEQLVEFLPAGSRLEISAEESRRTPQIMDLTVALAEAGAPVMATVQANLRRSPGDVERLLAAGVPVRLVKGAYLESADVAHAWGEPATVAFVRLAHQVHAGGSAPVLATHDPVLREALLATVPGAGVELLLGVREDDAHALVARGVPVRIYAPYGDSWFRYWMRRVAESRGA</sequence>
<keyword evidence="1" id="KW-0560">Oxidoreductase</keyword>
<dbReference type="GO" id="GO:0010133">
    <property type="term" value="P:L-proline catabolic process to L-glutamate"/>
    <property type="evidence" value="ECO:0007669"/>
    <property type="project" value="TreeGrafter"/>
</dbReference>
<organism evidence="4 5">
    <name type="scientific">Jiangella anatolica</name>
    <dbReference type="NCBI Taxonomy" id="2670374"/>
    <lineage>
        <taxon>Bacteria</taxon>
        <taxon>Bacillati</taxon>
        <taxon>Actinomycetota</taxon>
        <taxon>Actinomycetes</taxon>
        <taxon>Jiangellales</taxon>
        <taxon>Jiangellaceae</taxon>
        <taxon>Jiangella</taxon>
    </lineage>
</organism>
<evidence type="ECO:0000313" key="4">
    <source>
        <dbReference type="EMBL" id="PZF81347.1"/>
    </source>
</evidence>
<evidence type="ECO:0000256" key="1">
    <source>
        <dbReference type="ARBA" id="ARBA00023002"/>
    </source>
</evidence>
<feature type="domain" description="Proline dehydrogenase" evidence="3">
    <location>
        <begin position="103"/>
        <end position="343"/>
    </location>
</feature>
<evidence type="ECO:0000256" key="2">
    <source>
        <dbReference type="SAM" id="MobiDB-lite"/>
    </source>
</evidence>
<dbReference type="GO" id="GO:0004657">
    <property type="term" value="F:proline dehydrogenase activity"/>
    <property type="evidence" value="ECO:0007669"/>
    <property type="project" value="InterPro"/>
</dbReference>
<comment type="caution">
    <text evidence="4">The sequence shown here is derived from an EMBL/GenBank/DDBJ whole genome shotgun (WGS) entry which is preliminary data.</text>
</comment>
<keyword evidence="5" id="KW-1185">Reference proteome</keyword>
<name>A0A2W2C072_9ACTN</name>
<dbReference type="Gene3D" id="3.20.20.220">
    <property type="match status" value="1"/>
</dbReference>
<dbReference type="PANTHER" id="PTHR13914">
    <property type="entry name" value="PROLINE OXIDASE"/>
    <property type="match status" value="1"/>
</dbReference>
<gene>
    <name evidence="4" type="ORF">C1I92_21565</name>
</gene>